<comment type="cofactor">
    <cofactor evidence="1">
        <name>Zn(2+)</name>
        <dbReference type="ChEBI" id="CHEBI:29105"/>
    </cofactor>
</comment>
<evidence type="ECO:0000313" key="10">
    <source>
        <dbReference type="Proteomes" id="UP000058012"/>
    </source>
</evidence>
<dbReference type="PROSITE" id="PS51782">
    <property type="entry name" value="LYSM"/>
    <property type="match status" value="1"/>
</dbReference>
<dbReference type="STRING" id="1117702.AQZ52_12380"/>
<dbReference type="GO" id="GO:0051603">
    <property type="term" value="P:proteolysis involved in protein catabolic process"/>
    <property type="evidence" value="ECO:0007669"/>
    <property type="project" value="TreeGrafter"/>
</dbReference>
<dbReference type="GO" id="GO:0046872">
    <property type="term" value="F:metal ion binding"/>
    <property type="evidence" value="ECO:0007669"/>
    <property type="project" value="UniProtKB-KW"/>
</dbReference>
<dbReference type="PANTHER" id="PTHR22726">
    <property type="entry name" value="METALLOENDOPEPTIDASE OMA1"/>
    <property type="match status" value="1"/>
</dbReference>
<dbReference type="CDD" id="cd07324">
    <property type="entry name" value="M48C_Oma1-like"/>
    <property type="match status" value="1"/>
</dbReference>
<feature type="signal peptide" evidence="7">
    <location>
        <begin position="1"/>
        <end position="21"/>
    </location>
</feature>
<dbReference type="GO" id="GO:0004222">
    <property type="term" value="F:metalloendopeptidase activity"/>
    <property type="evidence" value="ECO:0007669"/>
    <property type="project" value="InterPro"/>
</dbReference>
<dbReference type="EMBL" id="LLZS01000007">
    <property type="protein sequence ID" value="KUR71427.1"/>
    <property type="molecule type" value="Genomic_DNA"/>
</dbReference>
<keyword evidence="6" id="KW-0482">Metalloprotease</keyword>
<keyword evidence="2" id="KW-0645">Protease</keyword>
<sequence length="491" mass="51502">MSNRPLHALLLAAGAGSFVLAGPAVPTSQAEAQGAVATISAADKAQGAKAHPQLLSEFGGALTGPQATYVEGVGKTIALQSGLGNARSDFTVTLLNSPVNNAFAIPGGYVYVTRQLAVLMNNEAELAGVLGHEVGHVAARHSQKRESAATRNTILGVLGSVLAGAVLGNSALGQLGQKIFSTGSQLLTLKYSRGQESEADALGVTYLKRAGYDPRAMGTVLRSLAQQTALDAQLTGSTDRVPEWASTHPDPASRVTTALALAGPNARGMTNRDTFLTRIDGLTYGDDPKQGVVDGRKFLHPGFRMSFQAPQGFYLVNGTRSVSISGQSGKGELATAPFSGNLDAYVRAVFAGLSDQQRLVPDTVRTTTVNGIPAAYGVVRADTGDGTRDIVVFAYAWGPEQAFHFTTISAAGEAGAFDPMFSSMRRITIGEAGALRARRLLVVTVKKGDTLQAMARRMAYDDRPLDRFLVLNALDASSQLVPGTRVKLIVY</sequence>
<dbReference type="InterPro" id="IPR018392">
    <property type="entry name" value="LysM"/>
</dbReference>
<organism evidence="9 10">
    <name type="scientific">Novosphingobium fuchskuhlense</name>
    <dbReference type="NCBI Taxonomy" id="1117702"/>
    <lineage>
        <taxon>Bacteria</taxon>
        <taxon>Pseudomonadati</taxon>
        <taxon>Pseudomonadota</taxon>
        <taxon>Alphaproteobacteria</taxon>
        <taxon>Sphingomonadales</taxon>
        <taxon>Sphingomonadaceae</taxon>
        <taxon>Novosphingobium</taxon>
    </lineage>
</organism>
<proteinExistence type="predicted"/>
<evidence type="ECO:0000256" key="1">
    <source>
        <dbReference type="ARBA" id="ARBA00001947"/>
    </source>
</evidence>
<evidence type="ECO:0000259" key="8">
    <source>
        <dbReference type="PROSITE" id="PS51782"/>
    </source>
</evidence>
<evidence type="ECO:0000256" key="7">
    <source>
        <dbReference type="SAM" id="SignalP"/>
    </source>
</evidence>
<dbReference type="AlphaFoldDB" id="A0A117UV51"/>
<evidence type="ECO:0000256" key="4">
    <source>
        <dbReference type="ARBA" id="ARBA00022801"/>
    </source>
</evidence>
<evidence type="ECO:0000256" key="2">
    <source>
        <dbReference type="ARBA" id="ARBA00022670"/>
    </source>
</evidence>
<evidence type="ECO:0000256" key="5">
    <source>
        <dbReference type="ARBA" id="ARBA00022833"/>
    </source>
</evidence>
<name>A0A117UV51_9SPHN</name>
<evidence type="ECO:0000256" key="6">
    <source>
        <dbReference type="ARBA" id="ARBA00023049"/>
    </source>
</evidence>
<accession>A0A117UV51</accession>
<dbReference type="InterPro" id="IPR051156">
    <property type="entry name" value="Mito/Outer_Membr_Metalloprot"/>
</dbReference>
<keyword evidence="4" id="KW-0378">Hydrolase</keyword>
<gene>
    <name evidence="9" type="ORF">AQZ52_12380</name>
</gene>
<keyword evidence="5" id="KW-0862">Zinc</keyword>
<dbReference type="RefSeq" id="WP_067911107.1">
    <property type="nucleotide sequence ID" value="NZ_KQ954245.1"/>
</dbReference>
<keyword evidence="7" id="KW-0732">Signal</keyword>
<dbReference type="GO" id="GO:0016020">
    <property type="term" value="C:membrane"/>
    <property type="evidence" value="ECO:0007669"/>
    <property type="project" value="TreeGrafter"/>
</dbReference>
<evidence type="ECO:0000256" key="3">
    <source>
        <dbReference type="ARBA" id="ARBA00022723"/>
    </source>
</evidence>
<dbReference type="Gene3D" id="3.30.2010.10">
    <property type="entry name" value="Metalloproteases ('zincins'), catalytic domain"/>
    <property type="match status" value="1"/>
</dbReference>
<protein>
    <submittedName>
        <fullName evidence="9">Peptidase M48 Ste24p</fullName>
    </submittedName>
</protein>
<comment type="caution">
    <text evidence="9">The sequence shown here is derived from an EMBL/GenBank/DDBJ whole genome shotgun (WGS) entry which is preliminary data.</text>
</comment>
<dbReference type="CDD" id="cd00118">
    <property type="entry name" value="LysM"/>
    <property type="match status" value="1"/>
</dbReference>
<dbReference type="InterPro" id="IPR001915">
    <property type="entry name" value="Peptidase_M48"/>
</dbReference>
<dbReference type="PANTHER" id="PTHR22726:SF1">
    <property type="entry name" value="METALLOENDOPEPTIDASE OMA1, MITOCHONDRIAL"/>
    <property type="match status" value="1"/>
</dbReference>
<feature type="domain" description="LysM" evidence="8">
    <location>
        <begin position="441"/>
        <end position="488"/>
    </location>
</feature>
<feature type="chain" id="PRO_5007156998" evidence="7">
    <location>
        <begin position="22"/>
        <end position="491"/>
    </location>
</feature>
<dbReference type="Proteomes" id="UP000058012">
    <property type="component" value="Unassembled WGS sequence"/>
</dbReference>
<keyword evidence="3" id="KW-0479">Metal-binding</keyword>
<reference evidence="9 10" key="1">
    <citation type="submission" date="2015-10" db="EMBL/GenBank/DDBJ databases">
        <title>Draft genome sequence of Novosphingobium fuchskuhlense DSM 25065 isolated from a surface water sample of the southwest basin of Lake Grosse Fuchskuhle.</title>
        <authorList>
            <person name="Ruckert C."/>
            <person name="Winkler A."/>
            <person name="Glaeser J."/>
            <person name="Grossart H.-P."/>
            <person name="Kalinowski J."/>
            <person name="Glaeser S."/>
        </authorList>
    </citation>
    <scope>NUCLEOTIDE SEQUENCE [LARGE SCALE GENOMIC DNA]</scope>
    <source>
        <strain evidence="9 10">FNE08-7</strain>
    </source>
</reference>
<dbReference type="Pfam" id="PF01435">
    <property type="entry name" value="Peptidase_M48"/>
    <property type="match status" value="1"/>
</dbReference>
<evidence type="ECO:0000313" key="9">
    <source>
        <dbReference type="EMBL" id="KUR71427.1"/>
    </source>
</evidence>
<dbReference type="OrthoDB" id="9810445at2"/>
<keyword evidence="10" id="KW-1185">Reference proteome</keyword>